<evidence type="ECO:0000313" key="1">
    <source>
        <dbReference type="Proteomes" id="UP000887580"/>
    </source>
</evidence>
<reference evidence="2" key="1">
    <citation type="submission" date="2022-11" db="UniProtKB">
        <authorList>
            <consortium name="WormBaseParasite"/>
        </authorList>
    </citation>
    <scope>IDENTIFICATION</scope>
</reference>
<protein>
    <submittedName>
        <fullName evidence="2">Uncharacterized protein</fullName>
    </submittedName>
</protein>
<dbReference type="WBParaSite" id="PS1159_v2.g2438.t1">
    <property type="protein sequence ID" value="PS1159_v2.g2438.t1"/>
    <property type="gene ID" value="PS1159_v2.g2438"/>
</dbReference>
<evidence type="ECO:0000313" key="2">
    <source>
        <dbReference type="WBParaSite" id="PS1159_v2.g2438.t1"/>
    </source>
</evidence>
<name>A0AC35G715_9BILA</name>
<dbReference type="Proteomes" id="UP000887580">
    <property type="component" value="Unplaced"/>
</dbReference>
<proteinExistence type="predicted"/>
<organism evidence="1 2">
    <name type="scientific">Panagrolaimus sp. PS1159</name>
    <dbReference type="NCBI Taxonomy" id="55785"/>
    <lineage>
        <taxon>Eukaryota</taxon>
        <taxon>Metazoa</taxon>
        <taxon>Ecdysozoa</taxon>
        <taxon>Nematoda</taxon>
        <taxon>Chromadorea</taxon>
        <taxon>Rhabditida</taxon>
        <taxon>Tylenchina</taxon>
        <taxon>Panagrolaimomorpha</taxon>
        <taxon>Panagrolaimoidea</taxon>
        <taxon>Panagrolaimidae</taxon>
        <taxon>Panagrolaimus</taxon>
    </lineage>
</organism>
<accession>A0AC35G715</accession>
<sequence length="221" mass="25747">MFFFLLLVFLYFGRISHQSFIGFTRSSLYEEHEEVYIAWKNEEIPPNLRQFFTFNGTVLLVTPPNGLSIDFVIARPLKFNDTFVSEWCAPSEEEYAKCDNDVLVVCNTFGFSRFRMPEICNRDLTSVTLLRENYKTYFDIDKLHHFDDDIGNPFMCHRIITDGQNSNYTDHRIESLVHGRWILEYYGGGDVGGLKYILLPGYPKYHQSGRMLNAIFCGLPS</sequence>